<dbReference type="PANTHER" id="PTHR43798">
    <property type="entry name" value="MONOACYLGLYCEROL LIPASE"/>
    <property type="match status" value="1"/>
</dbReference>
<dbReference type="InterPro" id="IPR029058">
    <property type="entry name" value="AB_hydrolase_fold"/>
</dbReference>
<dbReference type="Pfam" id="PF12697">
    <property type="entry name" value="Abhydrolase_6"/>
    <property type="match status" value="1"/>
</dbReference>
<protein>
    <submittedName>
        <fullName evidence="2">Pimeloyl-ACP methyl ester carboxylesterase</fullName>
    </submittedName>
</protein>
<evidence type="ECO:0000313" key="2">
    <source>
        <dbReference type="EMBL" id="MBE1501825.1"/>
    </source>
</evidence>
<proteinExistence type="predicted"/>
<feature type="domain" description="AB hydrolase-1" evidence="1">
    <location>
        <begin position="3"/>
        <end position="224"/>
    </location>
</feature>
<comment type="caution">
    <text evidence="2">The sequence shown here is derived from an EMBL/GenBank/DDBJ whole genome shotgun (WGS) entry which is preliminary data.</text>
</comment>
<dbReference type="RefSeq" id="WP_086865199.1">
    <property type="nucleotide sequence ID" value="NZ_JADBEG010000001.1"/>
</dbReference>
<evidence type="ECO:0000259" key="1">
    <source>
        <dbReference type="Pfam" id="PF12697"/>
    </source>
</evidence>
<dbReference type="InterPro" id="IPR050266">
    <property type="entry name" value="AB_hydrolase_sf"/>
</dbReference>
<dbReference type="InterPro" id="IPR000073">
    <property type="entry name" value="AB_hydrolase_1"/>
</dbReference>
<dbReference type="Gene3D" id="3.40.50.1820">
    <property type="entry name" value="alpha/beta hydrolase"/>
    <property type="match status" value="1"/>
</dbReference>
<reference evidence="2 3" key="1">
    <citation type="submission" date="2020-10" db="EMBL/GenBank/DDBJ databases">
        <title>Sequencing the genomes of 1000 actinobacteria strains.</title>
        <authorList>
            <person name="Klenk H.-P."/>
        </authorList>
    </citation>
    <scope>NUCLEOTIDE SEQUENCE [LARGE SCALE GENOMIC DNA]</scope>
    <source>
        <strain evidence="2 3">DSM 44653</strain>
    </source>
</reference>
<keyword evidence="3" id="KW-1185">Reference proteome</keyword>
<dbReference type="EMBL" id="JADBEG010000001">
    <property type="protein sequence ID" value="MBE1501825.1"/>
    <property type="molecule type" value="Genomic_DNA"/>
</dbReference>
<evidence type="ECO:0000313" key="3">
    <source>
        <dbReference type="Proteomes" id="UP000631670"/>
    </source>
</evidence>
<dbReference type="Proteomes" id="UP000631670">
    <property type="component" value="Unassembled WGS sequence"/>
</dbReference>
<dbReference type="SUPFAM" id="SSF53474">
    <property type="entry name" value="alpha/beta-Hydrolases"/>
    <property type="match status" value="1"/>
</dbReference>
<sequence length="238" mass="26066">MTVVLVHGLEGSRQDWTEISELLAPDFRLVAPDLPWQAGNDYTWRAGGTPGQWLDRALSAVPGPIDAVVGHSFGANATLELLSTGRRFERVALLAPLYQPAGLPVDESLRQETREALASAVRTGLRLKLRSRALRPDLVGDMQRKLVDHVLPRAFPSFFEYLCATRELDLSGVDTRTLVLAGTRDVSLPPAGARALGEAMPAASIRLRGHYTHFCHQEQAAEVATELAEFLRVPVGRE</sequence>
<gene>
    <name evidence="2" type="ORF">H4696_008925</name>
</gene>
<name>A0ABR9IF66_9PSEU</name>
<accession>A0ABR9IF66</accession>
<dbReference type="PRINTS" id="PR00111">
    <property type="entry name" value="ABHYDROLASE"/>
</dbReference>
<organism evidence="2 3">
    <name type="scientific">Amycolatopsis lexingtonensis</name>
    <dbReference type="NCBI Taxonomy" id="218822"/>
    <lineage>
        <taxon>Bacteria</taxon>
        <taxon>Bacillati</taxon>
        <taxon>Actinomycetota</taxon>
        <taxon>Actinomycetes</taxon>
        <taxon>Pseudonocardiales</taxon>
        <taxon>Pseudonocardiaceae</taxon>
        <taxon>Amycolatopsis</taxon>
    </lineage>
</organism>
<dbReference type="PANTHER" id="PTHR43798:SF5">
    <property type="entry name" value="MONOACYLGLYCEROL LIPASE ABHD6"/>
    <property type="match status" value="1"/>
</dbReference>